<dbReference type="InterPro" id="IPR039512">
    <property type="entry name" value="RCHY1_zinc-ribbon"/>
</dbReference>
<feature type="domain" description="RING-type" evidence="6">
    <location>
        <begin position="430"/>
        <end position="472"/>
    </location>
</feature>
<evidence type="ECO:0000313" key="10">
    <source>
        <dbReference type="Proteomes" id="UP001275084"/>
    </source>
</evidence>
<dbReference type="PROSITE" id="PS51266">
    <property type="entry name" value="ZF_CHY"/>
    <property type="match status" value="1"/>
</dbReference>
<evidence type="ECO:0000256" key="1">
    <source>
        <dbReference type="ARBA" id="ARBA00022723"/>
    </source>
</evidence>
<evidence type="ECO:0000256" key="3">
    <source>
        <dbReference type="ARBA" id="ARBA00022833"/>
    </source>
</evidence>
<evidence type="ECO:0000256" key="5">
    <source>
        <dbReference type="SAM" id="MobiDB-lite"/>
    </source>
</evidence>
<accession>A0AAJ0H9I0</accession>
<dbReference type="Pfam" id="PF05495">
    <property type="entry name" value="zf-CHY"/>
    <property type="match status" value="1"/>
</dbReference>
<dbReference type="AlphaFoldDB" id="A0AAJ0H9I0"/>
<evidence type="ECO:0000259" key="6">
    <source>
        <dbReference type="PROSITE" id="PS50089"/>
    </source>
</evidence>
<dbReference type="PROSITE" id="PS51270">
    <property type="entry name" value="ZF_CTCHY"/>
    <property type="match status" value="1"/>
</dbReference>
<dbReference type="InterPro" id="IPR001841">
    <property type="entry name" value="Znf_RING"/>
</dbReference>
<dbReference type="EMBL" id="JAUIQD010000007">
    <property type="protein sequence ID" value="KAK3344003.1"/>
    <property type="molecule type" value="Genomic_DNA"/>
</dbReference>
<feature type="compositionally biased region" description="Basic and acidic residues" evidence="5">
    <location>
        <begin position="174"/>
        <end position="183"/>
    </location>
</feature>
<feature type="domain" description="CTCHY-type" evidence="8">
    <location>
        <begin position="365"/>
        <end position="429"/>
    </location>
</feature>
<evidence type="ECO:0000259" key="7">
    <source>
        <dbReference type="PROSITE" id="PS51266"/>
    </source>
</evidence>
<dbReference type="PANTHER" id="PTHR21319">
    <property type="entry name" value="RING FINGER AND CHY ZINC FINGER DOMAIN-CONTAINING PROTEIN 1"/>
    <property type="match status" value="1"/>
</dbReference>
<feature type="compositionally biased region" description="Low complexity" evidence="5">
    <location>
        <begin position="558"/>
        <end position="568"/>
    </location>
</feature>
<dbReference type="PANTHER" id="PTHR21319:SF0">
    <property type="entry name" value="AND RING FINGER DOMAIN PROTEIN, PUTATIVE (AFU_ORTHOLOGUE AFUA_1G08900)-RELATED"/>
    <property type="match status" value="1"/>
</dbReference>
<evidence type="ECO:0000313" key="9">
    <source>
        <dbReference type="EMBL" id="KAK3344003.1"/>
    </source>
</evidence>
<reference evidence="9" key="2">
    <citation type="submission" date="2023-06" db="EMBL/GenBank/DDBJ databases">
        <authorList>
            <consortium name="Lawrence Berkeley National Laboratory"/>
            <person name="Haridas S."/>
            <person name="Hensen N."/>
            <person name="Bonometti L."/>
            <person name="Westerberg I."/>
            <person name="Brannstrom I.O."/>
            <person name="Guillou S."/>
            <person name="Cros-Aarteil S."/>
            <person name="Calhoun S."/>
            <person name="Kuo A."/>
            <person name="Mondo S."/>
            <person name="Pangilinan J."/>
            <person name="Riley R."/>
            <person name="Labutti K."/>
            <person name="Andreopoulos B."/>
            <person name="Lipzen A."/>
            <person name="Chen C."/>
            <person name="Yanf M."/>
            <person name="Daum C."/>
            <person name="Ng V."/>
            <person name="Clum A."/>
            <person name="Steindorff A."/>
            <person name="Ohm R."/>
            <person name="Martin F."/>
            <person name="Silar P."/>
            <person name="Natvig D."/>
            <person name="Lalanne C."/>
            <person name="Gautier V."/>
            <person name="Ament-Velasquez S.L."/>
            <person name="Kruys A."/>
            <person name="Hutchinson M.I."/>
            <person name="Powell A.J."/>
            <person name="Barry K."/>
            <person name="Miller A.N."/>
            <person name="Grigoriev I.V."/>
            <person name="Debuchy R."/>
            <person name="Gladieux P."/>
            <person name="Thoren M.H."/>
            <person name="Johannesson H."/>
        </authorList>
    </citation>
    <scope>NUCLEOTIDE SEQUENCE</scope>
    <source>
        <strain evidence="9">CBS 955.72</strain>
    </source>
</reference>
<dbReference type="InterPro" id="IPR008913">
    <property type="entry name" value="Znf_CHY"/>
</dbReference>
<dbReference type="GO" id="GO:0006511">
    <property type="term" value="P:ubiquitin-dependent protein catabolic process"/>
    <property type="evidence" value="ECO:0007669"/>
    <property type="project" value="TreeGrafter"/>
</dbReference>
<dbReference type="Pfam" id="PF13639">
    <property type="entry name" value="zf-RING_2"/>
    <property type="match status" value="1"/>
</dbReference>
<dbReference type="SUPFAM" id="SSF57850">
    <property type="entry name" value="RING/U-box"/>
    <property type="match status" value="1"/>
</dbReference>
<dbReference type="InterPro" id="IPR013083">
    <property type="entry name" value="Znf_RING/FYVE/PHD"/>
</dbReference>
<feature type="region of interest" description="Disordered" evidence="5">
    <location>
        <begin position="543"/>
        <end position="573"/>
    </location>
</feature>
<organism evidence="9 10">
    <name type="scientific">Lasiosphaeria hispida</name>
    <dbReference type="NCBI Taxonomy" id="260671"/>
    <lineage>
        <taxon>Eukaryota</taxon>
        <taxon>Fungi</taxon>
        <taxon>Dikarya</taxon>
        <taxon>Ascomycota</taxon>
        <taxon>Pezizomycotina</taxon>
        <taxon>Sordariomycetes</taxon>
        <taxon>Sordariomycetidae</taxon>
        <taxon>Sordariales</taxon>
        <taxon>Lasiosphaeriaceae</taxon>
        <taxon>Lasiosphaeria</taxon>
    </lineage>
</organism>
<evidence type="ECO:0000256" key="4">
    <source>
        <dbReference type="PROSITE-ProRule" id="PRU00601"/>
    </source>
</evidence>
<dbReference type="SUPFAM" id="SSF161245">
    <property type="entry name" value="Zinc hairpin stack"/>
    <property type="match status" value="1"/>
</dbReference>
<dbReference type="InterPro" id="IPR037274">
    <property type="entry name" value="Znf_CHY_sf"/>
</dbReference>
<dbReference type="SMART" id="SM00184">
    <property type="entry name" value="RING"/>
    <property type="match status" value="1"/>
</dbReference>
<dbReference type="InterPro" id="IPR017921">
    <property type="entry name" value="Znf_CTCHY"/>
</dbReference>
<feature type="region of interest" description="Disordered" evidence="5">
    <location>
        <begin position="657"/>
        <end position="682"/>
    </location>
</feature>
<keyword evidence="1" id="KW-0479">Metal-binding</keyword>
<feature type="compositionally biased region" description="Acidic residues" evidence="5">
    <location>
        <begin position="824"/>
        <end position="852"/>
    </location>
</feature>
<gene>
    <name evidence="9" type="ORF">B0T25DRAFT_555811</name>
</gene>
<feature type="compositionally biased region" description="Low complexity" evidence="5">
    <location>
        <begin position="105"/>
        <end position="120"/>
    </location>
</feature>
<reference evidence="9" key="1">
    <citation type="journal article" date="2023" name="Mol. Phylogenet. Evol.">
        <title>Genome-scale phylogeny and comparative genomics of the fungal order Sordariales.</title>
        <authorList>
            <person name="Hensen N."/>
            <person name="Bonometti L."/>
            <person name="Westerberg I."/>
            <person name="Brannstrom I.O."/>
            <person name="Guillou S."/>
            <person name="Cros-Aarteil S."/>
            <person name="Calhoun S."/>
            <person name="Haridas S."/>
            <person name="Kuo A."/>
            <person name="Mondo S."/>
            <person name="Pangilinan J."/>
            <person name="Riley R."/>
            <person name="LaButti K."/>
            <person name="Andreopoulos B."/>
            <person name="Lipzen A."/>
            <person name="Chen C."/>
            <person name="Yan M."/>
            <person name="Daum C."/>
            <person name="Ng V."/>
            <person name="Clum A."/>
            <person name="Steindorff A."/>
            <person name="Ohm R.A."/>
            <person name="Martin F."/>
            <person name="Silar P."/>
            <person name="Natvig D.O."/>
            <person name="Lalanne C."/>
            <person name="Gautier V."/>
            <person name="Ament-Velasquez S.L."/>
            <person name="Kruys A."/>
            <person name="Hutchinson M.I."/>
            <person name="Powell A.J."/>
            <person name="Barry K."/>
            <person name="Miller A.N."/>
            <person name="Grigoriev I.V."/>
            <person name="Debuchy R."/>
            <person name="Gladieux P."/>
            <person name="Hiltunen Thoren M."/>
            <person name="Johannesson H."/>
        </authorList>
    </citation>
    <scope>NUCLEOTIDE SEQUENCE</scope>
    <source>
        <strain evidence="9">CBS 955.72</strain>
    </source>
</reference>
<feature type="region of interest" description="Disordered" evidence="5">
    <location>
        <begin position="162"/>
        <end position="183"/>
    </location>
</feature>
<keyword evidence="3" id="KW-0862">Zinc</keyword>
<dbReference type="Gene3D" id="3.30.40.10">
    <property type="entry name" value="Zinc/RING finger domain, C3HC4 (zinc finger)"/>
    <property type="match status" value="1"/>
</dbReference>
<dbReference type="Pfam" id="PF14599">
    <property type="entry name" value="zinc_ribbon_6"/>
    <property type="match status" value="1"/>
</dbReference>
<sequence length="858" mass="92092">MSSLVSDFIINPVLRQARRFSSGFATDEPPALQHRRTASSGENSSVLEDAISEGDGADGDERIIGSMTRAEDHSAGPPVEGIVASTGSRTLPRRGEARNLLNRMAAARSAASASSSASTAGNRQQPNQSQTAEPSSTYTPSTSTAPVGTALPSTAVADTTMPAAWTDTGGRSKPLPEDDGHGPERRKILAIQDMDIPQSLKARLMHQVMTERHEKSLLTSARHAVITPSETLLGRGPVSRPEPAGPLQALKFWSPAGDGELGIQATDADRRPTYVPNVPSPDDASERLERIAIEDHGQPVLGCEHYRRNVKLQCATCSRWYTCRFCHDAAEEHVLPRKETRNMLCMLCGCPQKASDTCTRCGESAAYYFCSVCKLWNDDPNKAIYHCNDCGLCRVGQGLGKDFFHCKKCSACISMTGGHKCIERSIDCDCPICGDYMFNSPKPVIFMQCGHSIHRHCFEEHMRSSYKCPICNKSCVNMEYQFRNYDMAILTQPMPSEYQDARAVVSCNDCSAKSQTAYHWLGLKCTVCNSYNTVQLQLLNMPGQDQQRRQDNIARSSTTTPAPTPATGAEGGNNRINLASAINAQATAAPIAIPTYPHIVRMTTPPAYYASIGGAANSITEARAESHSPPSQLGSLSPALPVDDTTYMTAFLQGQRIRERERQVTDRAANPSMMSRLFPRSVSPDPAPVSSSAIASAASASASAFVATATSHSHGDGLPDLVPRAGASVDEDFAAIAVHSGPPSSPSDISGLTMVAPDTDESDFEEEEEEDMLDFWGRSGATAAATTVNGGGSPKKAALEEARTSGAAECSGSSVDGGGLVGIDGEEEEEEEESSSDEDWNGCEEEDEEDEIVLFGHR</sequence>
<name>A0AAJ0H9I0_9PEZI</name>
<feature type="region of interest" description="Disordered" evidence="5">
    <location>
        <begin position="24"/>
        <end position="149"/>
    </location>
</feature>
<feature type="domain" description="CHY-type" evidence="7">
    <location>
        <begin position="296"/>
        <end position="363"/>
    </location>
</feature>
<feature type="compositionally biased region" description="Polar residues" evidence="5">
    <location>
        <begin position="121"/>
        <end position="133"/>
    </location>
</feature>
<dbReference type="PROSITE" id="PS50089">
    <property type="entry name" value="ZF_RING_2"/>
    <property type="match status" value="1"/>
</dbReference>
<keyword evidence="10" id="KW-1185">Reference proteome</keyword>
<dbReference type="GO" id="GO:0016567">
    <property type="term" value="P:protein ubiquitination"/>
    <property type="evidence" value="ECO:0007669"/>
    <property type="project" value="TreeGrafter"/>
</dbReference>
<keyword evidence="2 4" id="KW-0863">Zinc-finger</keyword>
<protein>
    <submittedName>
        <fullName evidence="9">Uncharacterized protein</fullName>
    </submittedName>
</protein>
<dbReference type="GO" id="GO:0008270">
    <property type="term" value="F:zinc ion binding"/>
    <property type="evidence" value="ECO:0007669"/>
    <property type="project" value="UniProtKB-KW"/>
</dbReference>
<dbReference type="Gene3D" id="2.20.28.10">
    <property type="match status" value="1"/>
</dbReference>
<dbReference type="InterPro" id="IPR037275">
    <property type="entry name" value="Znf_CTCHY_sf"/>
</dbReference>
<feature type="compositionally biased region" description="Low complexity" evidence="5">
    <location>
        <begin position="134"/>
        <end position="144"/>
    </location>
</feature>
<comment type="caution">
    <text evidence="9">The sequence shown here is derived from an EMBL/GenBank/DDBJ whole genome shotgun (WGS) entry which is preliminary data.</text>
</comment>
<dbReference type="SUPFAM" id="SSF161219">
    <property type="entry name" value="CHY zinc finger-like"/>
    <property type="match status" value="1"/>
</dbReference>
<dbReference type="CDD" id="cd16464">
    <property type="entry name" value="RING-H2_Pirh2-like"/>
    <property type="match status" value="1"/>
</dbReference>
<dbReference type="GO" id="GO:0005634">
    <property type="term" value="C:nucleus"/>
    <property type="evidence" value="ECO:0007669"/>
    <property type="project" value="TreeGrafter"/>
</dbReference>
<feature type="region of interest" description="Disordered" evidence="5">
    <location>
        <begin position="621"/>
        <end position="640"/>
    </location>
</feature>
<proteinExistence type="predicted"/>
<dbReference type="Proteomes" id="UP001275084">
    <property type="component" value="Unassembled WGS sequence"/>
</dbReference>
<feature type="region of interest" description="Disordered" evidence="5">
    <location>
        <begin position="784"/>
        <end position="858"/>
    </location>
</feature>
<evidence type="ECO:0000256" key="2">
    <source>
        <dbReference type="ARBA" id="ARBA00022771"/>
    </source>
</evidence>
<feature type="compositionally biased region" description="Basic and acidic residues" evidence="5">
    <location>
        <begin position="59"/>
        <end position="74"/>
    </location>
</feature>
<evidence type="ECO:0000259" key="8">
    <source>
        <dbReference type="PROSITE" id="PS51270"/>
    </source>
</evidence>
<dbReference type="GO" id="GO:0061630">
    <property type="term" value="F:ubiquitin protein ligase activity"/>
    <property type="evidence" value="ECO:0007669"/>
    <property type="project" value="TreeGrafter"/>
</dbReference>